<keyword evidence="8" id="KW-1185">Reference proteome</keyword>
<proteinExistence type="inferred from homology"/>
<dbReference type="GO" id="GO:0005840">
    <property type="term" value="C:ribosome"/>
    <property type="evidence" value="ECO:0007669"/>
    <property type="project" value="UniProtKB-KW"/>
</dbReference>
<reference evidence="7 8" key="1">
    <citation type="submission" date="2024-10" db="EMBL/GenBank/DDBJ databases">
        <title>Updated reference genomes for cyclostephanoid diatoms.</title>
        <authorList>
            <person name="Roberts W.R."/>
            <person name="Alverson A.J."/>
        </authorList>
    </citation>
    <scope>NUCLEOTIDE SEQUENCE [LARGE SCALE GENOMIC DNA]</scope>
    <source>
        <strain evidence="7 8">AJA232-27</strain>
    </source>
</reference>
<dbReference type="Pfam" id="PF05162">
    <property type="entry name" value="Ribosomal_L41"/>
    <property type="match status" value="1"/>
</dbReference>
<keyword evidence="2 4" id="KW-0687">Ribonucleoprotein</keyword>
<dbReference type="AlphaFoldDB" id="A0ABD3MJM5"/>
<evidence type="ECO:0000259" key="6">
    <source>
        <dbReference type="PROSITE" id="PS50053"/>
    </source>
</evidence>
<sequence length="100" mass="11426">MQIIVNAPTGTSMAYAVEGSTTIADLKAMIENQEYIPGHLIRLVAGDAELVEGTLFGNGVQEDEELDLMLEVPGGMRAKWRKKRMRRLRRKRRKMRQRAR</sequence>
<name>A0ABD3MJM5_9STRA</name>
<gene>
    <name evidence="7" type="ORF">ACHAWU_004093</name>
</gene>
<organism evidence="7 8">
    <name type="scientific">Discostella pseudostelligera</name>
    <dbReference type="NCBI Taxonomy" id="259834"/>
    <lineage>
        <taxon>Eukaryota</taxon>
        <taxon>Sar</taxon>
        <taxon>Stramenopiles</taxon>
        <taxon>Ochrophyta</taxon>
        <taxon>Bacillariophyta</taxon>
        <taxon>Coscinodiscophyceae</taxon>
        <taxon>Thalassiosirophycidae</taxon>
        <taxon>Stephanodiscales</taxon>
        <taxon>Stephanodiscaceae</taxon>
        <taxon>Discostella</taxon>
    </lineage>
</organism>
<comment type="subunit">
    <text evidence="4">Component of the large ribosomal subunit.</text>
</comment>
<dbReference type="Proteomes" id="UP001530293">
    <property type="component" value="Unassembled WGS sequence"/>
</dbReference>
<evidence type="ECO:0000313" key="8">
    <source>
        <dbReference type="Proteomes" id="UP001530293"/>
    </source>
</evidence>
<protein>
    <recommendedName>
        <fullName evidence="4">60S ribosomal protein L41</fullName>
    </recommendedName>
</protein>
<feature type="region of interest" description="Disordered" evidence="5">
    <location>
        <begin position="81"/>
        <end position="100"/>
    </location>
</feature>
<feature type="domain" description="Ubiquitin-like" evidence="6">
    <location>
        <begin position="1"/>
        <end position="75"/>
    </location>
</feature>
<comment type="caution">
    <text evidence="7">The sequence shown here is derived from an EMBL/GenBank/DDBJ whole genome shotgun (WGS) entry which is preliminary data.</text>
</comment>
<evidence type="ECO:0000313" key="7">
    <source>
        <dbReference type="EMBL" id="KAL3764281.1"/>
    </source>
</evidence>
<dbReference type="Gene3D" id="3.10.20.90">
    <property type="entry name" value="Phosphatidylinositol 3-kinase Catalytic Subunit, Chain A, domain 1"/>
    <property type="match status" value="1"/>
</dbReference>
<evidence type="ECO:0000256" key="5">
    <source>
        <dbReference type="SAM" id="MobiDB-lite"/>
    </source>
</evidence>
<dbReference type="PROSITE" id="PS50053">
    <property type="entry name" value="UBIQUITIN_2"/>
    <property type="match status" value="1"/>
</dbReference>
<evidence type="ECO:0000256" key="4">
    <source>
        <dbReference type="RuleBase" id="RU368055"/>
    </source>
</evidence>
<keyword evidence="1 4" id="KW-0689">Ribosomal protein</keyword>
<dbReference type="InterPro" id="IPR007836">
    <property type="entry name" value="Ribosomal_eS32"/>
</dbReference>
<dbReference type="SUPFAM" id="SSF54236">
    <property type="entry name" value="Ubiquitin-like"/>
    <property type="match status" value="1"/>
</dbReference>
<dbReference type="InterPro" id="IPR000626">
    <property type="entry name" value="Ubiquitin-like_dom"/>
</dbReference>
<dbReference type="SMART" id="SM00213">
    <property type="entry name" value="UBQ"/>
    <property type="match status" value="1"/>
</dbReference>
<dbReference type="GO" id="GO:1990904">
    <property type="term" value="C:ribonucleoprotein complex"/>
    <property type="evidence" value="ECO:0007669"/>
    <property type="project" value="UniProtKB-KW"/>
</dbReference>
<evidence type="ECO:0000256" key="3">
    <source>
        <dbReference type="ARBA" id="ARBA00043969"/>
    </source>
</evidence>
<comment type="similarity">
    <text evidence="3 4">Belongs to the eukaryotic ribosomal protein eS32 family.</text>
</comment>
<evidence type="ECO:0000256" key="1">
    <source>
        <dbReference type="ARBA" id="ARBA00022980"/>
    </source>
</evidence>
<accession>A0ABD3MJM5</accession>
<dbReference type="CDD" id="cd17039">
    <property type="entry name" value="Ubl_ubiquitin_like"/>
    <property type="match status" value="1"/>
</dbReference>
<dbReference type="EMBL" id="JALLBG020000108">
    <property type="protein sequence ID" value="KAL3764281.1"/>
    <property type="molecule type" value="Genomic_DNA"/>
</dbReference>
<dbReference type="InterPro" id="IPR029071">
    <property type="entry name" value="Ubiquitin-like_domsf"/>
</dbReference>
<dbReference type="GO" id="GO:0003735">
    <property type="term" value="F:structural constituent of ribosome"/>
    <property type="evidence" value="ECO:0007669"/>
    <property type="project" value="UniProtKB-UniRule"/>
</dbReference>
<evidence type="ECO:0000256" key="2">
    <source>
        <dbReference type="ARBA" id="ARBA00023274"/>
    </source>
</evidence>